<feature type="compositionally biased region" description="Basic and acidic residues" evidence="5">
    <location>
        <begin position="218"/>
        <end position="232"/>
    </location>
</feature>
<dbReference type="SUPFAM" id="SSF74653">
    <property type="entry name" value="TolA/TonB C-terminal domain"/>
    <property type="match status" value="1"/>
</dbReference>
<feature type="compositionally biased region" description="Low complexity" evidence="5">
    <location>
        <begin position="63"/>
        <end position="75"/>
    </location>
</feature>
<feature type="compositionally biased region" description="Acidic residues" evidence="5">
    <location>
        <begin position="185"/>
        <end position="208"/>
    </location>
</feature>
<evidence type="ECO:0000256" key="5">
    <source>
        <dbReference type="SAM" id="MobiDB-lite"/>
    </source>
</evidence>
<feature type="compositionally biased region" description="Low complexity" evidence="5">
    <location>
        <begin position="234"/>
        <end position="247"/>
    </location>
</feature>
<protein>
    <submittedName>
        <fullName evidence="8">TonB family protein</fullName>
    </submittedName>
</protein>
<dbReference type="PRINTS" id="PR01217">
    <property type="entry name" value="PRICHEXTENSN"/>
</dbReference>
<feature type="compositionally biased region" description="Pro residues" evidence="5">
    <location>
        <begin position="76"/>
        <end position="85"/>
    </location>
</feature>
<reference evidence="9" key="1">
    <citation type="journal article" date="2019" name="Int. J. Syst. Evol. Microbiol.">
        <title>The Global Catalogue of Microorganisms (GCM) 10K type strain sequencing project: providing services to taxonomists for standard genome sequencing and annotation.</title>
        <authorList>
            <consortium name="The Broad Institute Genomics Platform"/>
            <consortium name="The Broad Institute Genome Sequencing Center for Infectious Disease"/>
            <person name="Wu L."/>
            <person name="Ma J."/>
        </authorList>
    </citation>
    <scope>NUCLEOTIDE SEQUENCE [LARGE SCALE GENOMIC DNA]</scope>
    <source>
        <strain evidence="9">CGMCC 4.7242</strain>
    </source>
</reference>
<dbReference type="NCBIfam" id="TIGR01352">
    <property type="entry name" value="tonB_Cterm"/>
    <property type="match status" value="1"/>
</dbReference>
<dbReference type="EMBL" id="JBHUGH010000001">
    <property type="protein sequence ID" value="MFD1910801.1"/>
    <property type="molecule type" value="Genomic_DNA"/>
</dbReference>
<comment type="caution">
    <text evidence="8">The sequence shown here is derived from an EMBL/GenBank/DDBJ whole genome shotgun (WGS) entry which is preliminary data.</text>
</comment>
<feature type="compositionally biased region" description="Low complexity" evidence="5">
    <location>
        <begin position="275"/>
        <end position="288"/>
    </location>
</feature>
<dbReference type="Proteomes" id="UP001597353">
    <property type="component" value="Unassembled WGS sequence"/>
</dbReference>
<dbReference type="Gene3D" id="3.30.1150.10">
    <property type="match status" value="1"/>
</dbReference>
<dbReference type="Pfam" id="PF13103">
    <property type="entry name" value="TonB_2"/>
    <property type="match status" value="1"/>
</dbReference>
<feature type="region of interest" description="Disordered" evidence="5">
    <location>
        <begin position="160"/>
        <end position="293"/>
    </location>
</feature>
<keyword evidence="9" id="KW-1185">Reference proteome</keyword>
<keyword evidence="4" id="KW-0472">Membrane</keyword>
<proteinExistence type="predicted"/>
<comment type="subcellular location">
    <subcellularLocation>
        <location evidence="1">Membrane</location>
        <topology evidence="1">Single-pass membrane protein</topology>
    </subcellularLocation>
</comment>
<keyword evidence="6" id="KW-0732">Signal</keyword>
<dbReference type="InterPro" id="IPR037682">
    <property type="entry name" value="TonB_C"/>
</dbReference>
<evidence type="ECO:0000313" key="9">
    <source>
        <dbReference type="Proteomes" id="UP001597353"/>
    </source>
</evidence>
<sequence>MTRRLILGATALAVSGALHGVGLAISVPPPATVQIDGGAQGVEAALGDAFEDFAQGTLPQEQPAEPAVTAPLTAPVTPPVTPAPMPDVTAVQPQTLTQTQPQAPVQPVAPAETSRQAADPAPAPEMLAALSPELQSRPVTPVTPVAPAAQAPLLTPVAPADPLQAEAPDPEPQVPVEPEPQLAEEPPEPPEPAPEEAPEEVEIAEEPPEPTAAPETSARPEARPETRPEPQRQPEPTRTAQPQPAQPVGNATVDARRGSSAGQEGAPDAAQGQVAGQASEAGNAAASNYPGEVLRKITRLRRPSTSGRGTVLVAFSVSGSGALAQLSVVQSSGSDALDRAALDHIQRAAPFPPPPPGAQTSFSFEFVGRS</sequence>
<evidence type="ECO:0000259" key="7">
    <source>
        <dbReference type="PROSITE" id="PS52015"/>
    </source>
</evidence>
<feature type="region of interest" description="Disordered" evidence="5">
    <location>
        <begin position="61"/>
        <end position="120"/>
    </location>
</feature>
<feature type="domain" description="TonB C-terminal" evidence="7">
    <location>
        <begin position="283"/>
        <end position="370"/>
    </location>
</feature>
<keyword evidence="3" id="KW-1133">Transmembrane helix</keyword>
<feature type="compositionally biased region" description="Low complexity" evidence="5">
    <location>
        <begin position="86"/>
        <end position="111"/>
    </location>
</feature>
<keyword evidence="2" id="KW-0812">Transmembrane</keyword>
<accession>A0ABW4RZN9</accession>
<evidence type="ECO:0000256" key="4">
    <source>
        <dbReference type="ARBA" id="ARBA00023136"/>
    </source>
</evidence>
<name>A0ABW4RZN9_9RHOB</name>
<evidence type="ECO:0000256" key="1">
    <source>
        <dbReference type="ARBA" id="ARBA00004167"/>
    </source>
</evidence>
<gene>
    <name evidence="8" type="ORF">ACFSGJ_01070</name>
</gene>
<evidence type="ECO:0000256" key="2">
    <source>
        <dbReference type="ARBA" id="ARBA00022692"/>
    </source>
</evidence>
<dbReference type="InterPro" id="IPR006260">
    <property type="entry name" value="TonB/TolA_C"/>
</dbReference>
<feature type="chain" id="PRO_5046401047" evidence="6">
    <location>
        <begin position="21"/>
        <end position="370"/>
    </location>
</feature>
<organism evidence="8 9">
    <name type="scientific">Halodurantibacterium flavum</name>
    <dbReference type="NCBI Taxonomy" id="1382802"/>
    <lineage>
        <taxon>Bacteria</taxon>
        <taxon>Pseudomonadati</taxon>
        <taxon>Pseudomonadota</taxon>
        <taxon>Alphaproteobacteria</taxon>
        <taxon>Rhodobacterales</taxon>
        <taxon>Paracoccaceae</taxon>
        <taxon>Halodurantibacterium</taxon>
    </lineage>
</organism>
<evidence type="ECO:0000256" key="6">
    <source>
        <dbReference type="SAM" id="SignalP"/>
    </source>
</evidence>
<dbReference type="RefSeq" id="WP_390258735.1">
    <property type="nucleotide sequence ID" value="NZ_JBHUGH010000001.1"/>
</dbReference>
<dbReference type="PROSITE" id="PS52015">
    <property type="entry name" value="TONB_CTD"/>
    <property type="match status" value="1"/>
</dbReference>
<evidence type="ECO:0000313" key="8">
    <source>
        <dbReference type="EMBL" id="MFD1910801.1"/>
    </source>
</evidence>
<feature type="signal peptide" evidence="6">
    <location>
        <begin position="1"/>
        <end position="20"/>
    </location>
</feature>
<evidence type="ECO:0000256" key="3">
    <source>
        <dbReference type="ARBA" id="ARBA00022989"/>
    </source>
</evidence>
<feature type="region of interest" description="Disordered" evidence="5">
    <location>
        <begin position="347"/>
        <end position="370"/>
    </location>
</feature>